<accession>A0ABV5WGH9</accession>
<protein>
    <submittedName>
        <fullName evidence="1">RrF2 family transcriptional regulator</fullName>
    </submittedName>
</protein>
<evidence type="ECO:0000313" key="1">
    <source>
        <dbReference type="EMBL" id="MFB9759670.1"/>
    </source>
</evidence>
<dbReference type="RefSeq" id="WP_379950018.1">
    <property type="nucleotide sequence ID" value="NZ_JBHMAF010000086.1"/>
</dbReference>
<dbReference type="SUPFAM" id="SSF46785">
    <property type="entry name" value="Winged helix' DNA-binding domain"/>
    <property type="match status" value="1"/>
</dbReference>
<dbReference type="Gene3D" id="1.10.10.10">
    <property type="entry name" value="Winged helix-like DNA-binding domain superfamily/Winged helix DNA-binding domain"/>
    <property type="match status" value="1"/>
</dbReference>
<gene>
    <name evidence="1" type="ORF">ACFFMS_14765</name>
</gene>
<dbReference type="InterPro" id="IPR000944">
    <property type="entry name" value="Tscrpt_reg_Rrf2"/>
</dbReference>
<evidence type="ECO:0000313" key="2">
    <source>
        <dbReference type="Proteomes" id="UP001589609"/>
    </source>
</evidence>
<comment type="caution">
    <text evidence="1">The sequence shown here is derived from an EMBL/GenBank/DDBJ whole genome shotgun (WGS) entry which is preliminary data.</text>
</comment>
<sequence length="139" mass="15506">MNSEFTIAVHSLVYLAYLPDHMASSEMLAENVCTHPARIRKIMSSLRRSGFVKTKEGIRGGYMLNCCPEDTTLAQIYHAVSYGTLKPSWCTGNPEQPCLVSANIQTVMDGIFHDAEMYLEAYLGNITIESVLKKIKKCP</sequence>
<dbReference type="InterPro" id="IPR036390">
    <property type="entry name" value="WH_DNA-bd_sf"/>
</dbReference>
<dbReference type="EMBL" id="JBHMAF010000086">
    <property type="protein sequence ID" value="MFB9759670.1"/>
    <property type="molecule type" value="Genomic_DNA"/>
</dbReference>
<dbReference type="Proteomes" id="UP001589609">
    <property type="component" value="Unassembled WGS sequence"/>
</dbReference>
<dbReference type="InterPro" id="IPR036388">
    <property type="entry name" value="WH-like_DNA-bd_sf"/>
</dbReference>
<dbReference type="PANTHER" id="PTHR33221">
    <property type="entry name" value="WINGED HELIX-TURN-HELIX TRANSCRIPTIONAL REGULATOR, RRF2 FAMILY"/>
    <property type="match status" value="1"/>
</dbReference>
<proteinExistence type="predicted"/>
<name>A0ABV5WGH9_9BACI</name>
<dbReference type="PROSITE" id="PS51197">
    <property type="entry name" value="HTH_RRF2_2"/>
    <property type="match status" value="1"/>
</dbReference>
<reference evidence="1 2" key="1">
    <citation type="submission" date="2024-09" db="EMBL/GenBank/DDBJ databases">
        <authorList>
            <person name="Sun Q."/>
            <person name="Mori K."/>
        </authorList>
    </citation>
    <scope>NUCLEOTIDE SEQUENCE [LARGE SCALE GENOMIC DNA]</scope>
    <source>
        <strain evidence="1 2">JCM 11201</strain>
    </source>
</reference>
<dbReference type="Pfam" id="PF02082">
    <property type="entry name" value="Rrf2"/>
    <property type="match status" value="1"/>
</dbReference>
<keyword evidence="2" id="KW-1185">Reference proteome</keyword>
<dbReference type="PANTHER" id="PTHR33221:SF15">
    <property type="entry name" value="HTH-TYPE TRANSCRIPTIONAL REGULATOR YWGB-RELATED"/>
    <property type="match status" value="1"/>
</dbReference>
<organism evidence="1 2">
    <name type="scientific">Ectobacillus funiculus</name>
    <dbReference type="NCBI Taxonomy" id="137993"/>
    <lineage>
        <taxon>Bacteria</taxon>
        <taxon>Bacillati</taxon>
        <taxon>Bacillota</taxon>
        <taxon>Bacilli</taxon>
        <taxon>Bacillales</taxon>
        <taxon>Bacillaceae</taxon>
        <taxon>Ectobacillus</taxon>
    </lineage>
</organism>